<dbReference type="KEGG" id="mha:HF1_04060"/>
<sequence length="219" mass="24412">MTNLAKSAIAASSLGTVTTGAYVGSIYLSDKPTISDHLTKSNYKLISSISNKDHSQLQWETEFESDKDKIKALIGFAEEDKKKGGEALEKWCSSKLKESYSEDHKDLEGIKSYCVIRDISSQLKRKGKSVLADSDGKWTQTYNKRKDTPKRSPRSQIAELTGEWNSGSGSSPTETEDLVKIKKWCKSKSQASFYAHEQIYDQVYNWCTEDGANVAEVTG</sequence>
<organism evidence="2 3">
    <name type="scientific">Mycoplasma haemofelis (strain Langford 1)</name>
    <name type="common">Haemobartonella felis</name>
    <dbReference type="NCBI Taxonomy" id="941640"/>
    <lineage>
        <taxon>Bacteria</taxon>
        <taxon>Bacillati</taxon>
        <taxon>Mycoplasmatota</taxon>
        <taxon>Mollicutes</taxon>
        <taxon>Mycoplasmataceae</taxon>
        <taxon>Mycoplasma</taxon>
    </lineage>
</organism>
<reference evidence="2 3" key="1">
    <citation type="journal article" date="2011" name="J. Bacteriol.">
        <title>Complete genome sequence of Mycoplasma haemofelis, a hemotropic mycoplasma.</title>
        <authorList>
            <person name="Barker E.N."/>
            <person name="Helps C.R."/>
            <person name="Peters I.R."/>
            <person name="Darby A.C."/>
            <person name="Radford A.D."/>
            <person name="Tasker S."/>
        </authorList>
    </citation>
    <scope>NUCLEOTIDE SEQUENCE [LARGE SCALE GENOMIC DNA]</scope>
    <source>
        <strain evidence="2 3">Langford 1</strain>
    </source>
</reference>
<feature type="region of interest" description="Disordered" evidence="1">
    <location>
        <begin position="141"/>
        <end position="174"/>
    </location>
</feature>
<dbReference type="AlphaFoldDB" id="E8ZGZ3"/>
<accession>E8ZGZ3</accession>
<name>E8ZGZ3_MYCHL</name>
<evidence type="ECO:0000256" key="1">
    <source>
        <dbReference type="SAM" id="MobiDB-lite"/>
    </source>
</evidence>
<evidence type="ECO:0000313" key="2">
    <source>
        <dbReference type="EMBL" id="CBY92414.1"/>
    </source>
</evidence>
<protein>
    <submittedName>
        <fullName evidence="2">Uncharacterized protein</fullName>
    </submittedName>
</protein>
<dbReference type="EMBL" id="FR773153">
    <property type="protein sequence ID" value="CBY92414.1"/>
    <property type="molecule type" value="Genomic_DNA"/>
</dbReference>
<keyword evidence="3" id="KW-1185">Reference proteome</keyword>
<dbReference type="OrthoDB" id="9821322at2"/>
<gene>
    <name evidence="2" type="ordered locus">HF1_04060</name>
</gene>
<proteinExistence type="predicted"/>
<dbReference type="HOGENOM" id="CLU_113690_0_0_14"/>
<feature type="compositionally biased region" description="Polar residues" evidence="1">
    <location>
        <begin position="163"/>
        <end position="173"/>
    </location>
</feature>
<evidence type="ECO:0000313" key="3">
    <source>
        <dbReference type="Proteomes" id="UP000008637"/>
    </source>
</evidence>
<dbReference type="Proteomes" id="UP000008637">
    <property type="component" value="Chromosome"/>
</dbReference>